<evidence type="ECO:0000313" key="9">
    <source>
        <dbReference type="EMBL" id="MBC3830277.1"/>
    </source>
</evidence>
<keyword evidence="6" id="KW-0411">Iron-sulfur</keyword>
<keyword evidence="7" id="KW-0234">DNA repair</keyword>
<keyword evidence="2" id="KW-0479">Metal-binding</keyword>
<evidence type="ECO:0000256" key="4">
    <source>
        <dbReference type="ARBA" id="ARBA00022801"/>
    </source>
</evidence>
<evidence type="ECO:0000256" key="5">
    <source>
        <dbReference type="ARBA" id="ARBA00023004"/>
    </source>
</evidence>
<evidence type="ECO:0000256" key="3">
    <source>
        <dbReference type="ARBA" id="ARBA00022763"/>
    </source>
</evidence>
<dbReference type="EMBL" id="JACOFU010000001">
    <property type="protein sequence ID" value="MBC3830277.1"/>
    <property type="molecule type" value="Genomic_DNA"/>
</dbReference>
<dbReference type="Pfam" id="PF03167">
    <property type="entry name" value="UDG"/>
    <property type="match status" value="1"/>
</dbReference>
<evidence type="ECO:0000259" key="8">
    <source>
        <dbReference type="Pfam" id="PF03167"/>
    </source>
</evidence>
<keyword evidence="5" id="KW-0408">Iron</keyword>
<dbReference type="Proteomes" id="UP000643610">
    <property type="component" value="Unassembled WGS sequence"/>
</dbReference>
<dbReference type="RefSeq" id="WP_186889302.1">
    <property type="nucleotide sequence ID" value="NZ_JACOFU010000001.1"/>
</dbReference>
<name>A0ABR6XL97_9BURK</name>
<sequence>MNDIRNYYLQNLGIGEVWMLRHADALVDAELSVTESAQSAFEASAVVRQVLPVSESQSTWRDIQAEILRCEKCPQCQLLGKSQDQSHSEIEAIDVVVVTEYAAPEQISESEKLLRNALAALSLGEGGRNARSYRCSLFKAREPHFSVLDSNFKQDHADTCLPFLLQEIRAIQPRAIVLFGERVATTLLNLLAQPKMSDLRKIQHSYLDIPVIVTYSCEEMLSDPNCKYEVWTDFCRLKALL</sequence>
<feature type="domain" description="Uracil-DNA glycosylase-like" evidence="8">
    <location>
        <begin position="110"/>
        <end position="233"/>
    </location>
</feature>
<keyword evidence="1" id="KW-0004">4Fe-4S</keyword>
<dbReference type="InterPro" id="IPR005122">
    <property type="entry name" value="Uracil-DNA_glycosylase-like"/>
</dbReference>
<dbReference type="InterPro" id="IPR036895">
    <property type="entry name" value="Uracil-DNA_glycosylase-like_sf"/>
</dbReference>
<evidence type="ECO:0000256" key="7">
    <source>
        <dbReference type="ARBA" id="ARBA00023204"/>
    </source>
</evidence>
<keyword evidence="4" id="KW-0378">Hydrolase</keyword>
<organism evidence="9 10">
    <name type="scientific">Undibacterium amnicola</name>
    <dbReference type="NCBI Taxonomy" id="1834038"/>
    <lineage>
        <taxon>Bacteria</taxon>
        <taxon>Pseudomonadati</taxon>
        <taxon>Pseudomonadota</taxon>
        <taxon>Betaproteobacteria</taxon>
        <taxon>Burkholderiales</taxon>
        <taxon>Oxalobacteraceae</taxon>
        <taxon>Undibacterium</taxon>
    </lineage>
</organism>
<keyword evidence="3" id="KW-0227">DNA damage</keyword>
<keyword evidence="10" id="KW-1185">Reference proteome</keyword>
<dbReference type="Gene3D" id="3.40.470.10">
    <property type="entry name" value="Uracil-DNA glycosylase-like domain"/>
    <property type="match status" value="1"/>
</dbReference>
<protein>
    <recommendedName>
        <fullName evidence="8">Uracil-DNA glycosylase-like domain-containing protein</fullName>
    </recommendedName>
</protein>
<evidence type="ECO:0000313" key="10">
    <source>
        <dbReference type="Proteomes" id="UP000643610"/>
    </source>
</evidence>
<accession>A0ABR6XL97</accession>
<evidence type="ECO:0000256" key="6">
    <source>
        <dbReference type="ARBA" id="ARBA00023014"/>
    </source>
</evidence>
<comment type="caution">
    <text evidence="9">The sequence shown here is derived from an EMBL/GenBank/DDBJ whole genome shotgun (WGS) entry which is preliminary data.</text>
</comment>
<reference evidence="9 10" key="1">
    <citation type="submission" date="2020-08" db="EMBL/GenBank/DDBJ databases">
        <title>Novel species isolated from subtropical streams in China.</title>
        <authorList>
            <person name="Lu H."/>
        </authorList>
    </citation>
    <scope>NUCLEOTIDE SEQUENCE [LARGE SCALE GENOMIC DNA]</scope>
    <source>
        <strain evidence="9 10">KCTC 52442</strain>
    </source>
</reference>
<evidence type="ECO:0000256" key="1">
    <source>
        <dbReference type="ARBA" id="ARBA00022485"/>
    </source>
</evidence>
<evidence type="ECO:0000256" key="2">
    <source>
        <dbReference type="ARBA" id="ARBA00022723"/>
    </source>
</evidence>
<proteinExistence type="predicted"/>
<dbReference type="PANTHER" id="PTHR33693">
    <property type="entry name" value="TYPE-5 URACIL-DNA GLYCOSYLASE"/>
    <property type="match status" value="1"/>
</dbReference>
<dbReference type="SUPFAM" id="SSF52141">
    <property type="entry name" value="Uracil-DNA glycosylase-like"/>
    <property type="match status" value="1"/>
</dbReference>
<gene>
    <name evidence="9" type="ORF">H8K33_02025</name>
</gene>
<dbReference type="PANTHER" id="PTHR33693:SF1">
    <property type="entry name" value="TYPE-4 URACIL-DNA GLYCOSYLASE"/>
    <property type="match status" value="1"/>
</dbReference>
<dbReference type="InterPro" id="IPR051536">
    <property type="entry name" value="UDG_Type-4/5"/>
</dbReference>